<dbReference type="Proteomes" id="UP001160625">
    <property type="component" value="Unassembled WGS sequence"/>
</dbReference>
<feature type="compositionally biased region" description="Basic and acidic residues" evidence="1">
    <location>
        <begin position="11"/>
        <end position="24"/>
    </location>
</feature>
<keyword evidence="4" id="KW-1185">Reference proteome</keyword>
<gene>
    <name evidence="3" type="ORF">QGN17_09330</name>
</gene>
<evidence type="ECO:0000259" key="2">
    <source>
        <dbReference type="Pfam" id="PF10546"/>
    </source>
</evidence>
<accession>A0ABT6N0Z8</accession>
<sequence>MATHQSKGGRARAEKLTEEQRREIASSAAKARWAETASLPKATHTGTLKIGDTEIPCAVLSDGTRLLTQAGFLQALGRSSKPKGRSQQVTDGLPPFLATKSLKTLLTDDIIETTVPIAFVTPTGGKALGHKAELLPKVCDLFLEARTEGLLTAQQQPLAVQSEILVRSLAKVGIVALVDEATGFQSERDRDELHRLLSAYLTEERLAWAKRFPDEFYRQIYRLKGWKWPVGRNKTPYLGHITNDIVYERLPEGVLPKLQKLNPTDESKRRKYKHHQFLSADVGQPDLRDHILQILPLMKISKTWESFKRHLDEAFPKSGTQGNLAID</sequence>
<evidence type="ECO:0000313" key="4">
    <source>
        <dbReference type="Proteomes" id="UP001160625"/>
    </source>
</evidence>
<name>A0ABT6N0Z8_9SPHN</name>
<proteinExistence type="predicted"/>
<evidence type="ECO:0000256" key="1">
    <source>
        <dbReference type="SAM" id="MobiDB-lite"/>
    </source>
</evidence>
<feature type="domain" description="Bacteriophage Mx8 p63 C-terminal" evidence="2">
    <location>
        <begin position="196"/>
        <end position="287"/>
    </location>
</feature>
<reference evidence="3" key="1">
    <citation type="submission" date="2023-04" db="EMBL/GenBank/DDBJ databases">
        <title>Sphingomonas sp. MAHUQ-71 isolated from rice field.</title>
        <authorList>
            <person name="Huq M.A."/>
        </authorList>
    </citation>
    <scope>NUCLEOTIDE SEQUENCE</scope>
    <source>
        <strain evidence="3">MAHUQ-71</strain>
    </source>
</reference>
<organism evidence="3 4">
    <name type="scientific">Sphingomonas oryzagri</name>
    <dbReference type="NCBI Taxonomy" id="3042314"/>
    <lineage>
        <taxon>Bacteria</taxon>
        <taxon>Pseudomonadati</taxon>
        <taxon>Pseudomonadota</taxon>
        <taxon>Alphaproteobacteria</taxon>
        <taxon>Sphingomonadales</taxon>
        <taxon>Sphingomonadaceae</taxon>
        <taxon>Sphingomonas</taxon>
    </lineage>
</organism>
<feature type="region of interest" description="Disordered" evidence="1">
    <location>
        <begin position="1"/>
        <end position="24"/>
    </location>
</feature>
<dbReference type="Pfam" id="PF10546">
    <property type="entry name" value="P63C"/>
    <property type="match status" value="1"/>
</dbReference>
<evidence type="ECO:0000313" key="3">
    <source>
        <dbReference type="EMBL" id="MDH7638930.1"/>
    </source>
</evidence>
<dbReference type="InterPro" id="IPR018874">
    <property type="entry name" value="Phage_Mx8_p63_C"/>
</dbReference>
<dbReference type="EMBL" id="JARYGZ010000001">
    <property type="protein sequence ID" value="MDH7638930.1"/>
    <property type="molecule type" value="Genomic_DNA"/>
</dbReference>
<protein>
    <submittedName>
        <fullName evidence="3">P63C domain-containing protein</fullName>
    </submittedName>
</protein>
<comment type="caution">
    <text evidence="3">The sequence shown here is derived from an EMBL/GenBank/DDBJ whole genome shotgun (WGS) entry which is preliminary data.</text>
</comment>